<name>A0AAN9P9L4_CROPI</name>
<feature type="region of interest" description="Disordered" evidence="1">
    <location>
        <begin position="1"/>
        <end position="21"/>
    </location>
</feature>
<proteinExistence type="predicted"/>
<organism evidence="2 3">
    <name type="scientific">Crotalaria pallida</name>
    <name type="common">Smooth rattlebox</name>
    <name type="synonym">Crotalaria striata</name>
    <dbReference type="NCBI Taxonomy" id="3830"/>
    <lineage>
        <taxon>Eukaryota</taxon>
        <taxon>Viridiplantae</taxon>
        <taxon>Streptophyta</taxon>
        <taxon>Embryophyta</taxon>
        <taxon>Tracheophyta</taxon>
        <taxon>Spermatophyta</taxon>
        <taxon>Magnoliopsida</taxon>
        <taxon>eudicotyledons</taxon>
        <taxon>Gunneridae</taxon>
        <taxon>Pentapetalae</taxon>
        <taxon>rosids</taxon>
        <taxon>fabids</taxon>
        <taxon>Fabales</taxon>
        <taxon>Fabaceae</taxon>
        <taxon>Papilionoideae</taxon>
        <taxon>50 kb inversion clade</taxon>
        <taxon>genistoids sensu lato</taxon>
        <taxon>core genistoids</taxon>
        <taxon>Crotalarieae</taxon>
        <taxon>Crotalaria</taxon>
    </lineage>
</organism>
<dbReference type="Proteomes" id="UP001372338">
    <property type="component" value="Unassembled WGS sequence"/>
</dbReference>
<sequence>MARKRGRPPNQLDDEDISDLDNLSPKQAELLLKNLDAVRENLKGIAPATQIASTSDEAQKSITSEPSASNPIFEKRPFSCRKHVKKVWVEKKKPSKEDIEKVDDTLKLKRSLEDGTIPEENVASALECVKELEQLVTDTSVIDALVVQNTPQKESEQPDNQSDDNQEGWTTVITRSKGNGRNKGGASPASSNG</sequence>
<dbReference type="EMBL" id="JAYWIO010000001">
    <property type="protein sequence ID" value="KAK7289787.1"/>
    <property type="molecule type" value="Genomic_DNA"/>
</dbReference>
<keyword evidence="3" id="KW-1185">Reference proteome</keyword>
<feature type="compositionally biased region" description="Polar residues" evidence="1">
    <location>
        <begin position="167"/>
        <end position="179"/>
    </location>
</feature>
<accession>A0AAN9P9L4</accession>
<feature type="region of interest" description="Disordered" evidence="1">
    <location>
        <begin position="48"/>
        <end position="74"/>
    </location>
</feature>
<reference evidence="2 3" key="1">
    <citation type="submission" date="2024-01" db="EMBL/GenBank/DDBJ databases">
        <title>The genomes of 5 underutilized Papilionoideae crops provide insights into root nodulation and disease resistanc.</title>
        <authorList>
            <person name="Yuan L."/>
        </authorList>
    </citation>
    <scope>NUCLEOTIDE SEQUENCE [LARGE SCALE GENOMIC DNA]</scope>
    <source>
        <strain evidence="2">ZHUSHIDOU_FW_LH</strain>
        <tissue evidence="2">Leaf</tissue>
    </source>
</reference>
<dbReference type="AlphaFoldDB" id="A0AAN9P9L4"/>
<protein>
    <submittedName>
        <fullName evidence="2">Uncharacterized protein</fullName>
    </submittedName>
</protein>
<evidence type="ECO:0000313" key="2">
    <source>
        <dbReference type="EMBL" id="KAK7289787.1"/>
    </source>
</evidence>
<comment type="caution">
    <text evidence="2">The sequence shown here is derived from an EMBL/GenBank/DDBJ whole genome shotgun (WGS) entry which is preliminary data.</text>
</comment>
<evidence type="ECO:0000313" key="3">
    <source>
        <dbReference type="Proteomes" id="UP001372338"/>
    </source>
</evidence>
<gene>
    <name evidence="2" type="ORF">RIF29_03731</name>
</gene>
<feature type="region of interest" description="Disordered" evidence="1">
    <location>
        <begin position="147"/>
        <end position="193"/>
    </location>
</feature>
<evidence type="ECO:0000256" key="1">
    <source>
        <dbReference type="SAM" id="MobiDB-lite"/>
    </source>
</evidence>
<feature type="compositionally biased region" description="Polar residues" evidence="1">
    <location>
        <begin position="50"/>
        <end position="70"/>
    </location>
</feature>